<dbReference type="KEGG" id="psuu:Psuf_037120"/>
<protein>
    <recommendedName>
        <fullName evidence="3">IclR-ED domain-containing protein</fullName>
    </recommendedName>
</protein>
<evidence type="ECO:0008006" key="3">
    <source>
        <dbReference type="Google" id="ProtNLM"/>
    </source>
</evidence>
<accession>A0A6F8YK54</accession>
<evidence type="ECO:0000313" key="2">
    <source>
        <dbReference type="Proteomes" id="UP000503011"/>
    </source>
</evidence>
<dbReference type="Proteomes" id="UP000503011">
    <property type="component" value="Chromosome"/>
</dbReference>
<reference evidence="1 2" key="1">
    <citation type="submission" date="2020-03" db="EMBL/GenBank/DDBJ databases">
        <title>Whole genome shotgun sequence of Phytohabitans suffuscus NBRC 105367.</title>
        <authorList>
            <person name="Komaki H."/>
            <person name="Tamura T."/>
        </authorList>
    </citation>
    <scope>NUCLEOTIDE SEQUENCE [LARGE SCALE GENOMIC DNA]</scope>
    <source>
        <strain evidence="1 2">NBRC 105367</strain>
    </source>
</reference>
<gene>
    <name evidence="1" type="ORF">Psuf_037120</name>
</gene>
<dbReference type="AlphaFoldDB" id="A0A6F8YK54"/>
<sequence length="103" mass="11598">MRTLAYEGYVIRREDGTYIVGLEVADRYRELVAAFRGPASVGESLRRAAMETGYSHYVGRFVGGRVAITASADGPARHTWRIWPPASTTARTPRRWERPSCPR</sequence>
<keyword evidence="2" id="KW-1185">Reference proteome</keyword>
<proteinExistence type="predicted"/>
<reference evidence="1 2" key="2">
    <citation type="submission" date="2020-03" db="EMBL/GenBank/DDBJ databases">
        <authorList>
            <person name="Ichikawa N."/>
            <person name="Kimura A."/>
            <person name="Kitahashi Y."/>
            <person name="Uohara A."/>
        </authorList>
    </citation>
    <scope>NUCLEOTIDE SEQUENCE [LARGE SCALE GENOMIC DNA]</scope>
    <source>
        <strain evidence="1 2">NBRC 105367</strain>
    </source>
</reference>
<dbReference type="EMBL" id="AP022871">
    <property type="protein sequence ID" value="BCB86399.1"/>
    <property type="molecule type" value="Genomic_DNA"/>
</dbReference>
<organism evidence="1 2">
    <name type="scientific">Phytohabitans suffuscus</name>
    <dbReference type="NCBI Taxonomy" id="624315"/>
    <lineage>
        <taxon>Bacteria</taxon>
        <taxon>Bacillati</taxon>
        <taxon>Actinomycetota</taxon>
        <taxon>Actinomycetes</taxon>
        <taxon>Micromonosporales</taxon>
        <taxon>Micromonosporaceae</taxon>
    </lineage>
</organism>
<name>A0A6F8YK54_9ACTN</name>
<evidence type="ECO:0000313" key="1">
    <source>
        <dbReference type="EMBL" id="BCB86399.1"/>
    </source>
</evidence>